<comment type="cofactor">
    <cofactor evidence="18">
        <name>Mg(2+)</name>
        <dbReference type="ChEBI" id="CHEBI:18420"/>
    </cofactor>
</comment>
<dbReference type="InterPro" id="IPR059000">
    <property type="entry name" value="ATPase_P-type_domA"/>
</dbReference>
<dbReference type="InterPro" id="IPR001757">
    <property type="entry name" value="P_typ_ATPase"/>
</dbReference>
<evidence type="ECO:0000259" key="21">
    <source>
        <dbReference type="Pfam" id="PF00122"/>
    </source>
</evidence>
<sequence>MANLYFLFIGLLQMVKEISISEGVPTIYLPLVTIVAITAAKDYYEDYKRKKSDREENQSRCTVLREGVFVSSQWQNLRVGDVVKIKQNQFFPADLLILNTTEPKGMCYVETKGLDGETNLKPKQCQKDLFQYFLENNKQKDFDESVFNRRKIIFGYEQPNALLEKFDGYVKLPDFKDLISISNKNFLLRGCSLRNTKYLYGLVANTGHDTKIQKNSFNARAKRSRLESIMSSQILLIFLIQMIICCFCSIYFITYRNSNKEDQGYLMYDDQSNAFLFFQKFGNWLLIFGNFVPISLLFTLEFVKFFQAIYIMYDDGSLDAKYKPNQQGMIYNGYAENGEKIQFKTQAQSSNLNEELGQIEYIFSDKTGTLTRNVMQFKKISINGISYGEVEEGDPDYITDEMLKEFPKVQNVDFRDMSLIRALQNPDHSEHKYVIKTLAMIALTHTVIISEEQDIKDPKKTIKQYNASSPDELALVNFAKFCGVEYMGVVDDDEDDEEMSNAKENNEDDVVISICGKLVAFKLLEVFEFDSTRKRQSVIIKDPETGKIKLLCKGADSVILKHSDRLNCQKIPEVSQHLEEYSLIGLRTLLLSEKEIDVEVYKEWKEGYKRAQADMHNREEKTQQFQQELEQDLIVIGATAIEDQLQDEVGETIYALKQAGIKVWVLTGDKVETARNIGYSCKLLSPSIAQHRIQLKGEALNNDELAKELVKQQLKTTYTKIIEENEKQLAETNELNTQNALIITGEALAHITDPDLADILINITMYCEAVLCCRVSPLQKQQIVSLVRKNNKSVSTLAIGDGANDVNMITAAHVGIGIKGLEGQQATRASDYAIGEFKLLRRLLFFHGREAYRRNSRLVCYNFYKNIVVVVPQFWFAFNNFFAGQTLYEPYMYQIYNVFYTSMPIMVYAIMDLEFNPSVLMENIGNYYLPGIKHFLFNEKVFWQWFINGFCQAFIINFVCFYSLQTNFTSSDGYMLDFWASGTMVMGLVVLIANFKVFIISFDHTVFSVIFNIGSIIMFYLSFITLSNLNSSVIDNLFQVIMASPNYHLGNLLGVVAVCLCIDFASERWIRGQAQSIRETLLQERLNEQKLKLSKSQLVK</sequence>
<feature type="binding site" evidence="17">
    <location>
        <position position="587"/>
    </location>
    <ligand>
        <name>ATP</name>
        <dbReference type="ChEBI" id="CHEBI:30616"/>
    </ligand>
</feature>
<evidence type="ECO:0000256" key="7">
    <source>
        <dbReference type="ARBA" id="ARBA00022840"/>
    </source>
</evidence>
<keyword evidence="13" id="KW-0813">Transport</keyword>
<dbReference type="InterPro" id="IPR036412">
    <property type="entry name" value="HAD-like_sf"/>
</dbReference>
<protein>
    <recommendedName>
        <fullName evidence="19">Phospholipid-transporting ATPase</fullName>
        <ecNumber evidence="19">7.6.2.1</ecNumber>
    </recommendedName>
</protein>
<dbReference type="InterPro" id="IPR023299">
    <property type="entry name" value="ATPase_P-typ_cyto_dom_N"/>
</dbReference>
<evidence type="ECO:0000256" key="5">
    <source>
        <dbReference type="ARBA" id="ARBA00022723"/>
    </source>
</evidence>
<feature type="binding site" evidence="17">
    <location>
        <position position="804"/>
    </location>
    <ligand>
        <name>ATP</name>
        <dbReference type="ChEBI" id="CHEBI:30616"/>
    </ligand>
</feature>
<dbReference type="EC" id="7.6.2.1" evidence="19"/>
<dbReference type="InterPro" id="IPR008250">
    <property type="entry name" value="ATPase_P-typ_transduc_dom_A_sf"/>
</dbReference>
<dbReference type="InterPro" id="IPR023214">
    <property type="entry name" value="HAD_sf"/>
</dbReference>
<keyword evidence="9 19" id="KW-1278">Translocase</keyword>
<accession>A0A0V0R3X6</accession>
<dbReference type="GO" id="GO:0140326">
    <property type="term" value="F:ATPase-coupled intramembrane lipid transporter activity"/>
    <property type="evidence" value="ECO:0007669"/>
    <property type="project" value="UniProtKB-EC"/>
</dbReference>
<dbReference type="Pfam" id="PF13246">
    <property type="entry name" value="Cation_ATPase"/>
    <property type="match status" value="1"/>
</dbReference>
<dbReference type="Proteomes" id="UP000054937">
    <property type="component" value="Unassembled WGS sequence"/>
</dbReference>
<feature type="domain" description="P-type ATPase C-terminal" evidence="22">
    <location>
        <begin position="828"/>
        <end position="1066"/>
    </location>
</feature>
<dbReference type="NCBIfam" id="TIGR01652">
    <property type="entry name" value="ATPase-Plipid"/>
    <property type="match status" value="1"/>
</dbReference>
<dbReference type="OMA" id="EYNIAYN"/>
<feature type="binding site" evidence="18">
    <location>
        <position position="805"/>
    </location>
    <ligand>
        <name>Mg(2+)</name>
        <dbReference type="ChEBI" id="CHEBI:18420"/>
    </ligand>
</feature>
<dbReference type="PRINTS" id="PR00119">
    <property type="entry name" value="CATATPASE"/>
</dbReference>
<dbReference type="GO" id="GO:0016887">
    <property type="term" value="F:ATP hydrolysis activity"/>
    <property type="evidence" value="ECO:0007669"/>
    <property type="project" value="InterPro"/>
</dbReference>
<dbReference type="SUPFAM" id="SSF81660">
    <property type="entry name" value="Metal cation-transporting ATPase, ATP-binding domain N"/>
    <property type="match status" value="1"/>
</dbReference>
<dbReference type="SUPFAM" id="SSF56784">
    <property type="entry name" value="HAD-like"/>
    <property type="match status" value="1"/>
</dbReference>
<evidence type="ECO:0000256" key="10">
    <source>
        <dbReference type="ARBA" id="ARBA00022989"/>
    </source>
</evidence>
<reference evidence="23 24" key="1">
    <citation type="journal article" date="2015" name="Sci. Rep.">
        <title>Genome of the facultative scuticociliatosis pathogen Pseudocohnilembus persalinus provides insight into its virulence through horizontal gene transfer.</title>
        <authorList>
            <person name="Xiong J."/>
            <person name="Wang G."/>
            <person name="Cheng J."/>
            <person name="Tian M."/>
            <person name="Pan X."/>
            <person name="Warren A."/>
            <person name="Jiang C."/>
            <person name="Yuan D."/>
            <person name="Miao W."/>
        </authorList>
    </citation>
    <scope>NUCLEOTIDE SEQUENCE [LARGE SCALE GENOMIC DNA]</scope>
    <source>
        <strain evidence="23">36N120E</strain>
    </source>
</reference>
<keyword evidence="12 19" id="KW-0472">Membrane</keyword>
<keyword evidence="13" id="KW-0739">Sodium transport</keyword>
<dbReference type="PANTHER" id="PTHR24092:SF150">
    <property type="entry name" value="PHOSPHOLIPID-TRANSPORTING ATPASE"/>
    <property type="match status" value="1"/>
</dbReference>
<dbReference type="SFLD" id="SFLDS00003">
    <property type="entry name" value="Haloacid_Dehalogenase"/>
    <property type="match status" value="1"/>
</dbReference>
<keyword evidence="4 19" id="KW-0812">Transmembrane</keyword>
<keyword evidence="7 17" id="KW-0067">ATP-binding</keyword>
<dbReference type="InterPro" id="IPR018303">
    <property type="entry name" value="ATPase_P-typ_P_site"/>
</dbReference>
<dbReference type="Gene3D" id="2.70.150.10">
    <property type="entry name" value="Calcium-transporting ATPase, cytoplasmic transduction domain A"/>
    <property type="match status" value="1"/>
</dbReference>
<dbReference type="FunFam" id="3.40.50.1000:FF:000190">
    <property type="entry name" value="Phospholipid-transporting ATPase"/>
    <property type="match status" value="1"/>
</dbReference>
<dbReference type="Gene3D" id="3.40.50.1000">
    <property type="entry name" value="HAD superfamily/HAD-like"/>
    <property type="match status" value="1"/>
</dbReference>
<dbReference type="SUPFAM" id="SSF81665">
    <property type="entry name" value="Calcium ATPase, transmembrane domain M"/>
    <property type="match status" value="1"/>
</dbReference>
<feature type="transmembrane region" description="Helical" evidence="19">
    <location>
        <begin position="281"/>
        <end position="303"/>
    </location>
</feature>
<proteinExistence type="inferred from homology"/>
<evidence type="ECO:0000313" key="24">
    <source>
        <dbReference type="Proteomes" id="UP000054937"/>
    </source>
</evidence>
<keyword evidence="20" id="KW-0732">Signal</keyword>
<evidence type="ECO:0000256" key="9">
    <source>
        <dbReference type="ARBA" id="ARBA00022967"/>
    </source>
</evidence>
<dbReference type="GO" id="GO:0045332">
    <property type="term" value="P:phospholipid translocation"/>
    <property type="evidence" value="ECO:0007669"/>
    <property type="project" value="TreeGrafter"/>
</dbReference>
<comment type="subcellular location">
    <subcellularLocation>
        <location evidence="2">Endomembrane system</location>
    </subcellularLocation>
    <subcellularLocation>
        <location evidence="1 19">Membrane</location>
        <topology evidence="1 19">Multi-pass membrane protein</topology>
    </subcellularLocation>
</comment>
<feature type="transmembrane region" description="Helical" evidence="19">
    <location>
        <begin position="942"/>
        <end position="964"/>
    </location>
</feature>
<feature type="active site" description="4-aspartylphosphate intermediate" evidence="16">
    <location>
        <position position="365"/>
    </location>
</feature>
<feature type="domain" description="P-type ATPase A" evidence="21">
    <location>
        <begin position="57"/>
        <end position="130"/>
    </location>
</feature>
<feature type="binding site" evidence="17">
    <location>
        <position position="669"/>
    </location>
    <ligand>
        <name>ATP</name>
        <dbReference type="ChEBI" id="CHEBI:30616"/>
    </ligand>
</feature>
<dbReference type="Pfam" id="PF00122">
    <property type="entry name" value="E1-E2_ATPase"/>
    <property type="match status" value="1"/>
</dbReference>
<evidence type="ECO:0000259" key="22">
    <source>
        <dbReference type="Pfam" id="PF16212"/>
    </source>
</evidence>
<evidence type="ECO:0000256" key="3">
    <source>
        <dbReference type="ARBA" id="ARBA00008109"/>
    </source>
</evidence>
<comment type="catalytic activity">
    <reaction evidence="15">
        <text>Na(+)(in) + ATP + H2O = Na(+)(out) + ADP + phosphate + H(+)</text>
        <dbReference type="Rhea" id="RHEA:14633"/>
        <dbReference type="ChEBI" id="CHEBI:15377"/>
        <dbReference type="ChEBI" id="CHEBI:15378"/>
        <dbReference type="ChEBI" id="CHEBI:29101"/>
        <dbReference type="ChEBI" id="CHEBI:30616"/>
        <dbReference type="ChEBI" id="CHEBI:43474"/>
        <dbReference type="ChEBI" id="CHEBI:456216"/>
        <dbReference type="EC" id="7.2.2.3"/>
    </reaction>
    <physiologicalReaction direction="left-to-right" evidence="15">
        <dbReference type="Rhea" id="RHEA:14634"/>
    </physiologicalReaction>
</comment>
<dbReference type="InterPro" id="IPR044492">
    <property type="entry name" value="P_typ_ATPase_HD_dom"/>
</dbReference>
<feature type="binding site" evidence="17">
    <location>
        <position position="667"/>
    </location>
    <ligand>
        <name>ATP</name>
        <dbReference type="ChEBI" id="CHEBI:30616"/>
    </ligand>
</feature>
<feature type="binding site" evidence="17">
    <location>
        <position position="774"/>
    </location>
    <ligand>
        <name>ATP</name>
        <dbReference type="ChEBI" id="CHEBI:30616"/>
    </ligand>
</feature>
<feature type="transmembrane region" description="Helical" evidence="19">
    <location>
        <begin position="1006"/>
        <end position="1027"/>
    </location>
</feature>
<feature type="binding site" evidence="17">
    <location>
        <position position="472"/>
    </location>
    <ligand>
        <name>ATP</name>
        <dbReference type="ChEBI" id="CHEBI:30616"/>
    </ligand>
</feature>
<gene>
    <name evidence="23" type="ORF">PPERSA_05862</name>
</gene>
<feature type="transmembrane region" description="Helical" evidence="19">
    <location>
        <begin position="894"/>
        <end position="911"/>
    </location>
</feature>
<organism evidence="23 24">
    <name type="scientific">Pseudocohnilembus persalinus</name>
    <name type="common">Ciliate</name>
    <dbReference type="NCBI Taxonomy" id="266149"/>
    <lineage>
        <taxon>Eukaryota</taxon>
        <taxon>Sar</taxon>
        <taxon>Alveolata</taxon>
        <taxon>Ciliophora</taxon>
        <taxon>Intramacronucleata</taxon>
        <taxon>Oligohymenophorea</taxon>
        <taxon>Scuticociliatia</taxon>
        <taxon>Philasterida</taxon>
        <taxon>Pseudocohnilembidae</taxon>
        <taxon>Pseudocohnilembus</taxon>
    </lineage>
</organism>
<name>A0A0V0R3X6_PSEPJ</name>
<dbReference type="SFLD" id="SFLDG00002">
    <property type="entry name" value="C1.7:_P-type_atpase_like"/>
    <property type="match status" value="1"/>
</dbReference>
<evidence type="ECO:0000256" key="4">
    <source>
        <dbReference type="ARBA" id="ARBA00022692"/>
    </source>
</evidence>
<evidence type="ECO:0000256" key="17">
    <source>
        <dbReference type="PIRSR" id="PIRSR606539-2"/>
    </source>
</evidence>
<dbReference type="OrthoDB" id="377733at2759"/>
<evidence type="ECO:0000256" key="2">
    <source>
        <dbReference type="ARBA" id="ARBA00004308"/>
    </source>
</evidence>
<dbReference type="GO" id="GO:0005886">
    <property type="term" value="C:plasma membrane"/>
    <property type="evidence" value="ECO:0007669"/>
    <property type="project" value="TreeGrafter"/>
</dbReference>
<dbReference type="InterPro" id="IPR006539">
    <property type="entry name" value="P-type_ATPase_IV"/>
</dbReference>
<feature type="binding site" evidence="18">
    <location>
        <position position="801"/>
    </location>
    <ligand>
        <name>Mg(2+)</name>
        <dbReference type="ChEBI" id="CHEBI:18420"/>
    </ligand>
</feature>
<feature type="transmembrane region" description="Helical" evidence="19">
    <location>
        <begin position="976"/>
        <end position="999"/>
    </location>
</feature>
<comment type="catalytic activity">
    <reaction evidence="14 19">
        <text>ATP + H2O + phospholipidSide 1 = ADP + phosphate + phospholipidSide 2.</text>
        <dbReference type="EC" id="7.6.2.1"/>
    </reaction>
</comment>
<keyword evidence="13" id="KW-0406">Ion transport</keyword>
<dbReference type="AlphaFoldDB" id="A0A0V0R3X6"/>
<keyword evidence="10 19" id="KW-1133">Transmembrane helix</keyword>
<keyword evidence="24" id="KW-1185">Reference proteome</keyword>
<dbReference type="PROSITE" id="PS00154">
    <property type="entry name" value="ATPASE_E1_E2"/>
    <property type="match status" value="1"/>
</dbReference>
<feature type="binding site" evidence="17">
    <location>
        <position position="780"/>
    </location>
    <ligand>
        <name>ATP</name>
        <dbReference type="ChEBI" id="CHEBI:30616"/>
    </ligand>
</feature>
<evidence type="ECO:0000256" key="20">
    <source>
        <dbReference type="SAM" id="SignalP"/>
    </source>
</evidence>
<dbReference type="Gene3D" id="3.40.1110.10">
    <property type="entry name" value="Calcium-transporting ATPase, cytoplasmic domain N"/>
    <property type="match status" value="1"/>
</dbReference>
<dbReference type="InParanoid" id="A0A0V0R3X6"/>
<keyword evidence="5 18" id="KW-0479">Metal-binding</keyword>
<evidence type="ECO:0000256" key="16">
    <source>
        <dbReference type="PIRSR" id="PIRSR606539-1"/>
    </source>
</evidence>
<dbReference type="InterPro" id="IPR032630">
    <property type="entry name" value="P_typ_ATPase_c"/>
</dbReference>
<feature type="chain" id="PRO_5006867678" description="Phospholipid-transporting ATPase" evidence="20">
    <location>
        <begin position="18"/>
        <end position="1100"/>
    </location>
</feature>
<feature type="binding site" evidence="17">
    <location>
        <position position="668"/>
    </location>
    <ligand>
        <name>ATP</name>
        <dbReference type="ChEBI" id="CHEBI:30616"/>
    </ligand>
</feature>
<evidence type="ECO:0000256" key="6">
    <source>
        <dbReference type="ARBA" id="ARBA00022741"/>
    </source>
</evidence>
<keyword evidence="8 18" id="KW-0460">Magnesium</keyword>
<dbReference type="InterPro" id="IPR023298">
    <property type="entry name" value="ATPase_P-typ_TM_dom_sf"/>
</dbReference>
<evidence type="ECO:0000256" key="8">
    <source>
        <dbReference type="ARBA" id="ARBA00022842"/>
    </source>
</evidence>
<dbReference type="FunCoup" id="A0A0V0R3X6">
    <property type="interactions" value="6"/>
</dbReference>
<dbReference type="GO" id="GO:0008554">
    <property type="term" value="F:P-type sodium transporter activity"/>
    <property type="evidence" value="ECO:0007669"/>
    <property type="project" value="UniProtKB-EC"/>
</dbReference>
<evidence type="ECO:0000256" key="12">
    <source>
        <dbReference type="ARBA" id="ARBA00023136"/>
    </source>
</evidence>
<feature type="transmembrane region" description="Helical" evidence="19">
    <location>
        <begin position="863"/>
        <end position="882"/>
    </location>
</feature>
<feature type="binding site" evidence="17">
    <location>
        <position position="367"/>
    </location>
    <ligand>
        <name>ATP</name>
        <dbReference type="ChEBI" id="CHEBI:30616"/>
    </ligand>
</feature>
<dbReference type="GO" id="GO:0005524">
    <property type="term" value="F:ATP binding"/>
    <property type="evidence" value="ECO:0007669"/>
    <property type="project" value="UniProtKB-UniRule"/>
</dbReference>
<feature type="binding site" evidence="17">
    <location>
        <position position="553"/>
    </location>
    <ligand>
        <name>ATP</name>
        <dbReference type="ChEBI" id="CHEBI:30616"/>
    </ligand>
</feature>
<feature type="transmembrane region" description="Helical" evidence="19">
    <location>
        <begin position="234"/>
        <end position="253"/>
    </location>
</feature>
<evidence type="ECO:0000256" key="19">
    <source>
        <dbReference type="RuleBase" id="RU362033"/>
    </source>
</evidence>
<evidence type="ECO:0000256" key="18">
    <source>
        <dbReference type="PIRSR" id="PIRSR606539-3"/>
    </source>
</evidence>
<evidence type="ECO:0000256" key="11">
    <source>
        <dbReference type="ARBA" id="ARBA00023053"/>
    </source>
</evidence>
<feature type="binding site" evidence="17">
    <location>
        <position position="529"/>
    </location>
    <ligand>
        <name>ATP</name>
        <dbReference type="ChEBI" id="CHEBI:30616"/>
    </ligand>
</feature>
<evidence type="ECO:0000256" key="14">
    <source>
        <dbReference type="ARBA" id="ARBA00034036"/>
    </source>
</evidence>
<dbReference type="FunFam" id="3.40.50.1000:FF:000001">
    <property type="entry name" value="Phospholipid-transporting ATPase IC"/>
    <property type="match status" value="1"/>
</dbReference>
<keyword evidence="11" id="KW-0915">Sodium</keyword>
<dbReference type="Pfam" id="PF16212">
    <property type="entry name" value="PhoLip_ATPase_C"/>
    <property type="match status" value="1"/>
</dbReference>
<feature type="transmembrane region" description="Helical" evidence="19">
    <location>
        <begin position="1047"/>
        <end position="1065"/>
    </location>
</feature>
<feature type="transmembrane region" description="Helical" evidence="19">
    <location>
        <begin position="27"/>
        <end position="44"/>
    </location>
</feature>
<evidence type="ECO:0000256" key="1">
    <source>
        <dbReference type="ARBA" id="ARBA00004141"/>
    </source>
</evidence>
<dbReference type="GO" id="GO:0000287">
    <property type="term" value="F:magnesium ion binding"/>
    <property type="evidence" value="ECO:0007669"/>
    <property type="project" value="UniProtKB-UniRule"/>
</dbReference>
<evidence type="ECO:0000256" key="13">
    <source>
        <dbReference type="ARBA" id="ARBA00023201"/>
    </source>
</evidence>
<dbReference type="SUPFAM" id="SSF81653">
    <property type="entry name" value="Calcium ATPase, transduction domain A"/>
    <property type="match status" value="1"/>
</dbReference>
<dbReference type="SFLD" id="SFLDF00027">
    <property type="entry name" value="p-type_atpase"/>
    <property type="match status" value="1"/>
</dbReference>
<feature type="binding site" evidence="17">
    <location>
        <position position="805"/>
    </location>
    <ligand>
        <name>ATP</name>
        <dbReference type="ChEBI" id="CHEBI:30616"/>
    </ligand>
</feature>
<dbReference type="EMBL" id="LDAU01000053">
    <property type="protein sequence ID" value="KRX09193.1"/>
    <property type="molecule type" value="Genomic_DNA"/>
</dbReference>
<feature type="signal peptide" evidence="20">
    <location>
        <begin position="1"/>
        <end position="17"/>
    </location>
</feature>
<evidence type="ECO:0000313" key="23">
    <source>
        <dbReference type="EMBL" id="KRX09193.1"/>
    </source>
</evidence>
<comment type="similarity">
    <text evidence="3 19">Belongs to the cation transport ATPase (P-type) (TC 3.A.3) family. Type IV subfamily.</text>
</comment>
<dbReference type="PANTHER" id="PTHR24092">
    <property type="entry name" value="PROBABLE PHOSPHOLIPID-TRANSPORTING ATPASE"/>
    <property type="match status" value="1"/>
</dbReference>
<feature type="binding site" evidence="17">
    <location>
        <position position="366"/>
    </location>
    <ligand>
        <name>ATP</name>
        <dbReference type="ChEBI" id="CHEBI:30616"/>
    </ligand>
</feature>
<evidence type="ECO:0000256" key="15">
    <source>
        <dbReference type="ARBA" id="ARBA00049499"/>
    </source>
</evidence>
<feature type="binding site" evidence="18">
    <location>
        <position position="367"/>
    </location>
    <ligand>
        <name>Mg(2+)</name>
        <dbReference type="ChEBI" id="CHEBI:18420"/>
    </ligand>
</feature>
<keyword evidence="6 17" id="KW-0547">Nucleotide-binding</keyword>
<feature type="binding site" evidence="17">
    <location>
        <position position="365"/>
    </location>
    <ligand>
        <name>ATP</name>
        <dbReference type="ChEBI" id="CHEBI:30616"/>
    </ligand>
</feature>
<dbReference type="NCBIfam" id="TIGR01494">
    <property type="entry name" value="ATPase_P-type"/>
    <property type="match status" value="1"/>
</dbReference>
<comment type="caution">
    <text evidence="23">The sequence shown here is derived from an EMBL/GenBank/DDBJ whole genome shotgun (WGS) entry which is preliminary data.</text>
</comment>
<feature type="binding site" evidence="18">
    <location>
        <position position="365"/>
    </location>
    <ligand>
        <name>Mg(2+)</name>
        <dbReference type="ChEBI" id="CHEBI:18420"/>
    </ligand>
</feature>